<dbReference type="GO" id="GO:0008768">
    <property type="term" value="F:UDP-sugar diphosphatase activity"/>
    <property type="evidence" value="ECO:0007669"/>
    <property type="project" value="TreeGrafter"/>
</dbReference>
<dbReference type="Pfam" id="PF02872">
    <property type="entry name" value="5_nucleotid_C"/>
    <property type="match status" value="1"/>
</dbReference>
<feature type="chain" id="PRO_5021847982" description="5'-Nucleotidase C-terminal domain-containing protein" evidence="1">
    <location>
        <begin position="23"/>
        <end position="256"/>
    </location>
</feature>
<dbReference type="SUPFAM" id="SSF55816">
    <property type="entry name" value="5'-nucleotidase (syn. UDP-sugar hydrolase), C-terminal domain"/>
    <property type="match status" value="1"/>
</dbReference>
<feature type="signal peptide" evidence="1">
    <location>
        <begin position="1"/>
        <end position="22"/>
    </location>
</feature>
<evidence type="ECO:0000259" key="2">
    <source>
        <dbReference type="Pfam" id="PF02872"/>
    </source>
</evidence>
<dbReference type="Gene3D" id="3.90.780.10">
    <property type="entry name" value="5'-Nucleotidase, C-terminal domain"/>
    <property type="match status" value="1"/>
</dbReference>
<reference evidence="3 4" key="1">
    <citation type="submission" date="2019-07" db="EMBL/GenBank/DDBJ databases">
        <title>The draft genome sequence of Aquimarina algiphila M91.</title>
        <authorList>
            <person name="Meng X."/>
        </authorList>
    </citation>
    <scope>NUCLEOTIDE SEQUENCE [LARGE SCALE GENOMIC DNA]</scope>
    <source>
        <strain evidence="3 4">M91</strain>
    </source>
</reference>
<sequence length="256" mass="29182">MNTKFYIPILSLFFLASISACKQEPITVSKVSTRQKKIDSTIATDKTIDSFIKPFRNHLNKTLDSTLCIATITFTKNDGGLESTLGNLMADISLQRAQPIFKERYHKEIDFVLFNHGGMRAPILKGAVTSRAAFELMPFENELVAVELSYEKVKELISYLAEKQRAHPISNIQLSILKDAKTSKEVTINGHLLQEGKNYIVLTTDYLQQGGDSMNFFKDPIQLYKIDYKLRNALIDYFKSVDTLQVKLDKRMHYAK</sequence>
<name>A0A554VHL1_9FLAO</name>
<dbReference type="GO" id="GO:0008253">
    <property type="term" value="F:5'-nucleotidase activity"/>
    <property type="evidence" value="ECO:0007669"/>
    <property type="project" value="TreeGrafter"/>
</dbReference>
<dbReference type="PANTHER" id="PTHR11575">
    <property type="entry name" value="5'-NUCLEOTIDASE-RELATED"/>
    <property type="match status" value="1"/>
</dbReference>
<dbReference type="InterPro" id="IPR008334">
    <property type="entry name" value="5'-Nucleotdase_C"/>
</dbReference>
<keyword evidence="1" id="KW-0732">Signal</keyword>
<dbReference type="RefSeq" id="WP_109437916.1">
    <property type="nucleotide sequence ID" value="NZ_CANMIK010000039.1"/>
</dbReference>
<organism evidence="3 4">
    <name type="scientific">Aquimarina algiphila</name>
    <dbReference type="NCBI Taxonomy" id="2047982"/>
    <lineage>
        <taxon>Bacteria</taxon>
        <taxon>Pseudomonadati</taxon>
        <taxon>Bacteroidota</taxon>
        <taxon>Flavobacteriia</taxon>
        <taxon>Flavobacteriales</taxon>
        <taxon>Flavobacteriaceae</taxon>
        <taxon>Aquimarina</taxon>
    </lineage>
</organism>
<dbReference type="InterPro" id="IPR006179">
    <property type="entry name" value="5_nucleotidase/apyrase"/>
</dbReference>
<dbReference type="EMBL" id="VLNR01000038">
    <property type="protein sequence ID" value="TSE07008.1"/>
    <property type="molecule type" value="Genomic_DNA"/>
</dbReference>
<dbReference type="InterPro" id="IPR036907">
    <property type="entry name" value="5'-Nucleotdase_C_sf"/>
</dbReference>
<dbReference type="PANTHER" id="PTHR11575:SF24">
    <property type="entry name" value="5'-NUCLEOTIDASE"/>
    <property type="match status" value="1"/>
</dbReference>
<accession>A0A554VHL1</accession>
<comment type="caution">
    <text evidence="3">The sequence shown here is derived from an EMBL/GenBank/DDBJ whole genome shotgun (WGS) entry which is preliminary data.</text>
</comment>
<dbReference type="Proteomes" id="UP000318833">
    <property type="component" value="Unassembled WGS sequence"/>
</dbReference>
<dbReference type="GO" id="GO:0030288">
    <property type="term" value="C:outer membrane-bounded periplasmic space"/>
    <property type="evidence" value="ECO:0007669"/>
    <property type="project" value="TreeGrafter"/>
</dbReference>
<dbReference type="GO" id="GO:0009166">
    <property type="term" value="P:nucleotide catabolic process"/>
    <property type="evidence" value="ECO:0007669"/>
    <property type="project" value="InterPro"/>
</dbReference>
<dbReference type="PROSITE" id="PS51257">
    <property type="entry name" value="PROKAR_LIPOPROTEIN"/>
    <property type="match status" value="1"/>
</dbReference>
<dbReference type="OrthoDB" id="4762412at2"/>
<evidence type="ECO:0000256" key="1">
    <source>
        <dbReference type="SAM" id="SignalP"/>
    </source>
</evidence>
<dbReference type="AlphaFoldDB" id="A0A554VHL1"/>
<protein>
    <recommendedName>
        <fullName evidence="2">5'-Nucleotidase C-terminal domain-containing protein</fullName>
    </recommendedName>
</protein>
<keyword evidence="4" id="KW-1185">Reference proteome</keyword>
<feature type="domain" description="5'-Nucleotidase C-terminal" evidence="2">
    <location>
        <begin position="78"/>
        <end position="218"/>
    </location>
</feature>
<gene>
    <name evidence="3" type="ORF">FOF46_17455</name>
</gene>
<evidence type="ECO:0000313" key="4">
    <source>
        <dbReference type="Proteomes" id="UP000318833"/>
    </source>
</evidence>
<proteinExistence type="predicted"/>
<evidence type="ECO:0000313" key="3">
    <source>
        <dbReference type="EMBL" id="TSE07008.1"/>
    </source>
</evidence>